<dbReference type="InterPro" id="IPR005273">
    <property type="entry name" value="Ura-DNA_glyco_family4"/>
</dbReference>
<keyword evidence="9" id="KW-0408">Iron</keyword>
<dbReference type="GO" id="GO:0004844">
    <property type="term" value="F:uracil DNA N-glycosylase activity"/>
    <property type="evidence" value="ECO:0007669"/>
    <property type="project" value="UniProtKB-EC"/>
</dbReference>
<evidence type="ECO:0000256" key="1">
    <source>
        <dbReference type="ARBA" id="ARBA00001400"/>
    </source>
</evidence>
<evidence type="ECO:0000313" key="13">
    <source>
        <dbReference type="EMBL" id="SCZ86370.1"/>
    </source>
</evidence>
<keyword evidence="6" id="KW-0479">Metal-binding</keyword>
<evidence type="ECO:0000256" key="4">
    <source>
        <dbReference type="ARBA" id="ARBA00019403"/>
    </source>
</evidence>
<accession>A0A1G5SHM3</accession>
<keyword evidence="5" id="KW-0004">4Fe-4S</keyword>
<dbReference type="EC" id="3.2.2.27" evidence="3"/>
<dbReference type="EMBL" id="FMWO01000061">
    <property type="protein sequence ID" value="SCZ86370.1"/>
    <property type="molecule type" value="Genomic_DNA"/>
</dbReference>
<evidence type="ECO:0000256" key="7">
    <source>
        <dbReference type="ARBA" id="ARBA00022763"/>
    </source>
</evidence>
<evidence type="ECO:0000256" key="3">
    <source>
        <dbReference type="ARBA" id="ARBA00012030"/>
    </source>
</evidence>
<dbReference type="SMART" id="SM00987">
    <property type="entry name" value="UreE_C"/>
    <property type="match status" value="1"/>
</dbReference>
<comment type="catalytic activity">
    <reaction evidence="1">
        <text>Hydrolyzes single-stranded DNA or mismatched double-stranded DNA and polynucleotides, releasing free uracil.</text>
        <dbReference type="EC" id="3.2.2.27"/>
    </reaction>
</comment>
<proteinExistence type="inferred from homology"/>
<evidence type="ECO:0000313" key="14">
    <source>
        <dbReference type="Proteomes" id="UP000198729"/>
    </source>
</evidence>
<keyword evidence="10" id="KW-0411">Iron-sulfur</keyword>
<dbReference type="STRING" id="51642.NSMM_520040"/>
<organism evidence="13 14">
    <name type="scientific">Nitrosomonas mobilis</name>
    <dbReference type="NCBI Taxonomy" id="51642"/>
    <lineage>
        <taxon>Bacteria</taxon>
        <taxon>Pseudomonadati</taxon>
        <taxon>Pseudomonadota</taxon>
        <taxon>Betaproteobacteria</taxon>
        <taxon>Nitrosomonadales</taxon>
        <taxon>Nitrosomonadaceae</taxon>
        <taxon>Nitrosomonas</taxon>
    </lineage>
</organism>
<dbReference type="GO" id="GO:0046872">
    <property type="term" value="F:metal ion binding"/>
    <property type="evidence" value="ECO:0007669"/>
    <property type="project" value="UniProtKB-KW"/>
</dbReference>
<dbReference type="RefSeq" id="WP_090287372.1">
    <property type="nucleotide sequence ID" value="NZ_FMWO01000061.1"/>
</dbReference>
<keyword evidence="11" id="KW-0234">DNA repair</keyword>
<dbReference type="GO" id="GO:0051539">
    <property type="term" value="F:4 iron, 4 sulfur cluster binding"/>
    <property type="evidence" value="ECO:0007669"/>
    <property type="project" value="UniProtKB-KW"/>
</dbReference>
<sequence>MWDNNRLKELGLLPLWRLRPDEDTHQVKSSQQALLENSTDKTELESLTACMNWVQLNQAVAECMACPLAKTRKNTVFGVGDQAASWLFIGEGPGAREDEIGEPFVGQAGKLLDSLLQAIHLDRHHDVYIANIVKCRPPGNRNPEATEAEKCRPYLLRQIALIQPKLIIALGKVAAGNLLNTHDSLASLRGRVHDFSGIPLIVTYHPAYLLRSMIDKAKAWEDLCFAQAFMQGIRHNIGSNLPVSRADEM</sequence>
<dbReference type="Pfam" id="PF03167">
    <property type="entry name" value="UDG"/>
    <property type="match status" value="1"/>
</dbReference>
<dbReference type="NCBIfam" id="TIGR00758">
    <property type="entry name" value="UDG_fam4"/>
    <property type="match status" value="1"/>
</dbReference>
<dbReference type="OrthoDB" id="5290748at2"/>
<evidence type="ECO:0000256" key="8">
    <source>
        <dbReference type="ARBA" id="ARBA00022801"/>
    </source>
</evidence>
<dbReference type="PANTHER" id="PTHR33693:SF1">
    <property type="entry name" value="TYPE-4 URACIL-DNA GLYCOSYLASE"/>
    <property type="match status" value="1"/>
</dbReference>
<evidence type="ECO:0000256" key="2">
    <source>
        <dbReference type="ARBA" id="ARBA00006521"/>
    </source>
</evidence>
<gene>
    <name evidence="13" type="ORF">NSMM_520040</name>
</gene>
<dbReference type="Proteomes" id="UP000198729">
    <property type="component" value="Unassembled WGS sequence"/>
</dbReference>
<evidence type="ECO:0000256" key="5">
    <source>
        <dbReference type="ARBA" id="ARBA00022485"/>
    </source>
</evidence>
<evidence type="ECO:0000256" key="10">
    <source>
        <dbReference type="ARBA" id="ARBA00023014"/>
    </source>
</evidence>
<evidence type="ECO:0000256" key="6">
    <source>
        <dbReference type="ARBA" id="ARBA00022723"/>
    </source>
</evidence>
<dbReference type="GO" id="GO:0006281">
    <property type="term" value="P:DNA repair"/>
    <property type="evidence" value="ECO:0007669"/>
    <property type="project" value="UniProtKB-KW"/>
</dbReference>
<evidence type="ECO:0000259" key="12">
    <source>
        <dbReference type="SMART" id="SM00986"/>
    </source>
</evidence>
<keyword evidence="8" id="KW-0378">Hydrolase</keyword>
<name>A0A1G5SHM3_9PROT</name>
<reference evidence="13 14" key="1">
    <citation type="submission" date="2016-10" db="EMBL/GenBank/DDBJ databases">
        <authorList>
            <person name="de Groot N.N."/>
        </authorList>
    </citation>
    <scope>NUCLEOTIDE SEQUENCE [LARGE SCALE GENOMIC DNA]</scope>
    <source>
        <strain evidence="13">1</strain>
    </source>
</reference>
<keyword evidence="14" id="KW-1185">Reference proteome</keyword>
<dbReference type="PANTHER" id="PTHR33693">
    <property type="entry name" value="TYPE-5 URACIL-DNA GLYCOSYLASE"/>
    <property type="match status" value="1"/>
</dbReference>
<feature type="domain" description="Uracil-DNA glycosylase-like" evidence="12">
    <location>
        <begin position="77"/>
        <end position="224"/>
    </location>
</feature>
<dbReference type="CDD" id="cd10030">
    <property type="entry name" value="UDG-F4_TTUDGA_SPO1dp_like"/>
    <property type="match status" value="1"/>
</dbReference>
<dbReference type="SUPFAM" id="SSF52141">
    <property type="entry name" value="Uracil-DNA glycosylase-like"/>
    <property type="match status" value="1"/>
</dbReference>
<evidence type="ECO:0000256" key="9">
    <source>
        <dbReference type="ARBA" id="ARBA00023004"/>
    </source>
</evidence>
<dbReference type="SMART" id="SM00986">
    <property type="entry name" value="UDG"/>
    <property type="match status" value="1"/>
</dbReference>
<dbReference type="InterPro" id="IPR051536">
    <property type="entry name" value="UDG_Type-4/5"/>
</dbReference>
<dbReference type="AlphaFoldDB" id="A0A1G5SHM3"/>
<dbReference type="InterPro" id="IPR005122">
    <property type="entry name" value="Uracil-DNA_glycosylase-like"/>
</dbReference>
<keyword evidence="7" id="KW-0227">DNA damage</keyword>
<dbReference type="Gene3D" id="3.40.470.10">
    <property type="entry name" value="Uracil-DNA glycosylase-like domain"/>
    <property type="match status" value="1"/>
</dbReference>
<protein>
    <recommendedName>
        <fullName evidence="4">Type-4 uracil-DNA glycosylase</fullName>
        <ecNumber evidence="3">3.2.2.27</ecNumber>
    </recommendedName>
</protein>
<dbReference type="InterPro" id="IPR036895">
    <property type="entry name" value="Uracil-DNA_glycosylase-like_sf"/>
</dbReference>
<comment type="similarity">
    <text evidence="2">Belongs to the uracil-DNA glycosylase (UDG) superfamily. Type 4 (UDGa) family.</text>
</comment>
<evidence type="ECO:0000256" key="11">
    <source>
        <dbReference type="ARBA" id="ARBA00023204"/>
    </source>
</evidence>